<evidence type="ECO:0000256" key="4">
    <source>
        <dbReference type="ARBA" id="ARBA00023136"/>
    </source>
</evidence>
<evidence type="ECO:0008006" key="7">
    <source>
        <dbReference type="Google" id="ProtNLM"/>
    </source>
</evidence>
<feature type="transmembrane region" description="Helical" evidence="5">
    <location>
        <begin position="20"/>
        <end position="41"/>
    </location>
</feature>
<keyword evidence="2 5" id="KW-0812">Transmembrane</keyword>
<comment type="subcellular location">
    <subcellularLocation>
        <location evidence="1">Membrane</location>
        <topology evidence="1">Multi-pass membrane protein</topology>
    </subcellularLocation>
</comment>
<accession>A0A0F9HN64</accession>
<dbReference type="AlphaFoldDB" id="A0A0F9HN64"/>
<keyword evidence="4 5" id="KW-0472">Membrane</keyword>
<organism evidence="6">
    <name type="scientific">marine sediment metagenome</name>
    <dbReference type="NCBI Taxonomy" id="412755"/>
    <lineage>
        <taxon>unclassified sequences</taxon>
        <taxon>metagenomes</taxon>
        <taxon>ecological metagenomes</taxon>
    </lineage>
</organism>
<reference evidence="6" key="1">
    <citation type="journal article" date="2015" name="Nature">
        <title>Complex archaea that bridge the gap between prokaryotes and eukaryotes.</title>
        <authorList>
            <person name="Spang A."/>
            <person name="Saw J.H."/>
            <person name="Jorgensen S.L."/>
            <person name="Zaremba-Niedzwiedzka K."/>
            <person name="Martijn J."/>
            <person name="Lind A.E."/>
            <person name="van Eijk R."/>
            <person name="Schleper C."/>
            <person name="Guy L."/>
            <person name="Ettema T.J."/>
        </authorList>
    </citation>
    <scope>NUCLEOTIDE SEQUENCE</scope>
</reference>
<proteinExistence type="predicted"/>
<evidence type="ECO:0000256" key="2">
    <source>
        <dbReference type="ARBA" id="ARBA00022692"/>
    </source>
</evidence>
<dbReference type="Pfam" id="PF04973">
    <property type="entry name" value="NMN_transporter"/>
    <property type="match status" value="1"/>
</dbReference>
<sequence>MIWFNTAVAIIGTILNAKQLRFGFILWMLTNGVFVVYNLYINSYQQAALFSVYFGLAVYAWISWGKGAKKVATETS</sequence>
<dbReference type="GO" id="GO:0034257">
    <property type="term" value="F:nicotinamide riboside transmembrane transporter activity"/>
    <property type="evidence" value="ECO:0007669"/>
    <property type="project" value="InterPro"/>
</dbReference>
<protein>
    <recommendedName>
        <fullName evidence="7">Nicotinamide mononucleotide transporter PnuC</fullName>
    </recommendedName>
</protein>
<feature type="transmembrane region" description="Helical" evidence="5">
    <location>
        <begin position="47"/>
        <end position="64"/>
    </location>
</feature>
<evidence type="ECO:0000256" key="1">
    <source>
        <dbReference type="ARBA" id="ARBA00004141"/>
    </source>
</evidence>
<dbReference type="InterPro" id="IPR006419">
    <property type="entry name" value="NMN_transpt_PnuC"/>
</dbReference>
<evidence type="ECO:0000256" key="3">
    <source>
        <dbReference type="ARBA" id="ARBA00022989"/>
    </source>
</evidence>
<comment type="caution">
    <text evidence="6">The sequence shown here is derived from an EMBL/GenBank/DDBJ whole genome shotgun (WGS) entry which is preliminary data.</text>
</comment>
<evidence type="ECO:0000313" key="6">
    <source>
        <dbReference type="EMBL" id="KKM16721.1"/>
    </source>
</evidence>
<evidence type="ECO:0000256" key="5">
    <source>
        <dbReference type="SAM" id="Phobius"/>
    </source>
</evidence>
<dbReference type="GO" id="GO:0016020">
    <property type="term" value="C:membrane"/>
    <property type="evidence" value="ECO:0007669"/>
    <property type="project" value="UniProtKB-SubCell"/>
</dbReference>
<keyword evidence="3 5" id="KW-1133">Transmembrane helix</keyword>
<dbReference type="EMBL" id="LAZR01014612">
    <property type="protein sequence ID" value="KKM16721.1"/>
    <property type="molecule type" value="Genomic_DNA"/>
</dbReference>
<gene>
    <name evidence="6" type="ORF">LCGC14_1682980</name>
</gene>
<name>A0A0F9HN64_9ZZZZ</name>